<dbReference type="OrthoDB" id="9777124at2"/>
<keyword evidence="7 10" id="KW-0472">Membrane</keyword>
<comment type="function">
    <text evidence="10">Catalyzes the transfer of an acyl group from acyl-phosphate (acyl-PO(4)) to glycerol-3-phosphate (G3P) to form lysophosphatidic acid (LPA). This enzyme utilizes acyl-phosphate as fatty acyl donor, but not acyl-CoA or acyl-ACP.</text>
</comment>
<evidence type="ECO:0000256" key="6">
    <source>
        <dbReference type="ARBA" id="ARBA00023098"/>
    </source>
</evidence>
<dbReference type="Pfam" id="PF02660">
    <property type="entry name" value="G3P_acyltransf"/>
    <property type="match status" value="1"/>
</dbReference>
<feature type="transmembrane region" description="Helical" evidence="10">
    <location>
        <begin position="180"/>
        <end position="196"/>
    </location>
</feature>
<dbReference type="InterPro" id="IPR003811">
    <property type="entry name" value="G3P_acylTferase_PlsY"/>
</dbReference>
<comment type="pathway">
    <text evidence="10">Lipid metabolism; phospholipid metabolism.</text>
</comment>
<evidence type="ECO:0000256" key="9">
    <source>
        <dbReference type="ARBA" id="ARBA00023264"/>
    </source>
</evidence>
<evidence type="ECO:0000256" key="10">
    <source>
        <dbReference type="HAMAP-Rule" id="MF_01043"/>
    </source>
</evidence>
<comment type="subcellular location">
    <subcellularLocation>
        <location evidence="10">Cell membrane</location>
        <topology evidence="10">Multi-pass membrane protein</topology>
    </subcellularLocation>
</comment>
<keyword evidence="6 10" id="KW-0443">Lipid metabolism</keyword>
<reference evidence="11 12" key="1">
    <citation type="submission" date="2014-08" db="EMBL/GenBank/DDBJ databases">
        <title>Fervidobacterium pennivorans DYC genome.</title>
        <authorList>
            <person name="Wushke S."/>
        </authorList>
    </citation>
    <scope>NUCLEOTIDE SEQUENCE [LARGE SCALE GENOMIC DNA]</scope>
    <source>
        <strain evidence="11 12">DYC</strain>
    </source>
</reference>
<sequence length="217" mass="24419">MLVDSLIVYILIVALQFFSGSIMYSYIIAKLLNFDLRKVRDGNPGSSNLWRVAGWKWGFLALLLDYLKGTLPLAIFVGIYGHSLNKFVISIAALFGILGHAFSPMLKFKGGKAIATSFGAWSVLTKWEAPTSLGGVFTIFSIYRKISKKKSTTPEEDALRVLLGYFVLLIYVVWKVSQGALELVILYFGNVLVILYKHKNELSNLLHQYRTKRSERA</sequence>
<dbReference type="GO" id="GO:0043772">
    <property type="term" value="F:acyl-phosphate glycerol-3-phosphate acyltransferase activity"/>
    <property type="evidence" value="ECO:0007669"/>
    <property type="project" value="UniProtKB-UniRule"/>
</dbReference>
<dbReference type="EMBL" id="CP011393">
    <property type="protein sequence ID" value="ANE41994.1"/>
    <property type="molecule type" value="Genomic_DNA"/>
</dbReference>
<dbReference type="KEGG" id="fng:JM64_08665"/>
<keyword evidence="5 10" id="KW-1133">Transmembrane helix</keyword>
<dbReference type="PATRIC" id="fig|93466.3.peg.1822"/>
<evidence type="ECO:0000256" key="7">
    <source>
        <dbReference type="ARBA" id="ARBA00023136"/>
    </source>
</evidence>
<keyword evidence="8 10" id="KW-0594">Phospholipid biosynthesis</keyword>
<keyword evidence="1 10" id="KW-1003">Cell membrane</keyword>
<comment type="subunit">
    <text evidence="10">Probably interacts with PlsX.</text>
</comment>
<dbReference type="PANTHER" id="PTHR30309:SF1">
    <property type="entry name" value="GLYCEROL-3-PHOSPHATE ACYLTRANSFERASE 1"/>
    <property type="match status" value="1"/>
</dbReference>
<gene>
    <name evidence="10" type="primary">plsY</name>
    <name evidence="11" type="ORF">JM64_08665</name>
</gene>
<keyword evidence="3 10" id="KW-0808">Transferase</keyword>
<name>A0A172T4V1_FERPE</name>
<dbReference type="EC" id="2.3.1.275" evidence="10"/>
<feature type="transmembrane region" description="Helical" evidence="10">
    <location>
        <begin position="6"/>
        <end position="29"/>
    </location>
</feature>
<dbReference type="GO" id="GO:0005886">
    <property type="term" value="C:plasma membrane"/>
    <property type="evidence" value="ECO:0007669"/>
    <property type="project" value="UniProtKB-SubCell"/>
</dbReference>
<evidence type="ECO:0000256" key="3">
    <source>
        <dbReference type="ARBA" id="ARBA00022679"/>
    </source>
</evidence>
<dbReference type="GO" id="GO:0008654">
    <property type="term" value="P:phospholipid biosynthetic process"/>
    <property type="evidence" value="ECO:0007669"/>
    <property type="project" value="UniProtKB-UniRule"/>
</dbReference>
<comment type="catalytic activity">
    <reaction evidence="10">
        <text>an acyl phosphate + sn-glycerol 3-phosphate = a 1-acyl-sn-glycero-3-phosphate + phosphate</text>
        <dbReference type="Rhea" id="RHEA:34075"/>
        <dbReference type="ChEBI" id="CHEBI:43474"/>
        <dbReference type="ChEBI" id="CHEBI:57597"/>
        <dbReference type="ChEBI" id="CHEBI:57970"/>
        <dbReference type="ChEBI" id="CHEBI:59918"/>
        <dbReference type="EC" id="2.3.1.275"/>
    </reaction>
</comment>
<keyword evidence="9 10" id="KW-1208">Phospholipid metabolism</keyword>
<comment type="similarity">
    <text evidence="10">Belongs to the PlsY family.</text>
</comment>
<dbReference type="UniPathway" id="UPA00085"/>
<evidence type="ECO:0000256" key="2">
    <source>
        <dbReference type="ARBA" id="ARBA00022516"/>
    </source>
</evidence>
<keyword evidence="4 10" id="KW-0812">Transmembrane</keyword>
<dbReference type="AlphaFoldDB" id="A0A172T4V1"/>
<accession>A0A172T4V1</accession>
<evidence type="ECO:0000256" key="8">
    <source>
        <dbReference type="ARBA" id="ARBA00023209"/>
    </source>
</evidence>
<dbReference type="Proteomes" id="UP000077096">
    <property type="component" value="Chromosome"/>
</dbReference>
<dbReference type="PANTHER" id="PTHR30309">
    <property type="entry name" value="INNER MEMBRANE PROTEIN YGIH"/>
    <property type="match status" value="1"/>
</dbReference>
<evidence type="ECO:0000256" key="5">
    <source>
        <dbReference type="ARBA" id="ARBA00022989"/>
    </source>
</evidence>
<organism evidence="11 12">
    <name type="scientific">Fervidobacterium pennivorans</name>
    <dbReference type="NCBI Taxonomy" id="93466"/>
    <lineage>
        <taxon>Bacteria</taxon>
        <taxon>Thermotogati</taxon>
        <taxon>Thermotogota</taxon>
        <taxon>Thermotogae</taxon>
        <taxon>Thermotogales</taxon>
        <taxon>Fervidobacteriaceae</taxon>
        <taxon>Fervidobacterium</taxon>
    </lineage>
</organism>
<proteinExistence type="inferred from homology"/>
<dbReference type="SMART" id="SM01207">
    <property type="entry name" value="G3P_acyltransf"/>
    <property type="match status" value="1"/>
</dbReference>
<feature type="transmembrane region" description="Helical" evidence="10">
    <location>
        <begin position="158"/>
        <end position="174"/>
    </location>
</feature>
<keyword evidence="2 10" id="KW-0444">Lipid biosynthesis</keyword>
<protein>
    <recommendedName>
        <fullName evidence="10">Glycerol-3-phosphate acyltransferase</fullName>
    </recommendedName>
    <alternativeName>
        <fullName evidence="10">Acyl-PO4 G3P acyltransferase</fullName>
    </alternativeName>
    <alternativeName>
        <fullName evidence="10">Acyl-phosphate--glycerol-3-phosphate acyltransferase</fullName>
    </alternativeName>
    <alternativeName>
        <fullName evidence="10">G3P acyltransferase</fullName>
        <shortName evidence="10">GPAT</shortName>
        <ecNumber evidence="10">2.3.1.275</ecNumber>
    </alternativeName>
    <alternativeName>
        <fullName evidence="10">Lysophosphatidic acid synthase</fullName>
        <shortName evidence="10">LPA synthase</shortName>
    </alternativeName>
</protein>
<evidence type="ECO:0000313" key="11">
    <source>
        <dbReference type="EMBL" id="ANE41994.1"/>
    </source>
</evidence>
<evidence type="ECO:0000256" key="4">
    <source>
        <dbReference type="ARBA" id="ARBA00022692"/>
    </source>
</evidence>
<feature type="transmembrane region" description="Helical" evidence="10">
    <location>
        <begin position="87"/>
        <end position="106"/>
    </location>
</feature>
<dbReference type="HAMAP" id="MF_01043">
    <property type="entry name" value="PlsY"/>
    <property type="match status" value="1"/>
</dbReference>
<evidence type="ECO:0000313" key="12">
    <source>
        <dbReference type="Proteomes" id="UP000077096"/>
    </source>
</evidence>
<feature type="transmembrane region" description="Helical" evidence="10">
    <location>
        <begin position="57"/>
        <end position="81"/>
    </location>
</feature>
<evidence type="ECO:0000256" key="1">
    <source>
        <dbReference type="ARBA" id="ARBA00022475"/>
    </source>
</evidence>